<dbReference type="EMBL" id="PYGI01000008">
    <property type="protein sequence ID" value="PSL14418.1"/>
    <property type="molecule type" value="Genomic_DNA"/>
</dbReference>
<dbReference type="PRINTS" id="PR00139">
    <property type="entry name" value="ASNGLNASE"/>
</dbReference>
<dbReference type="PIRSF" id="PIRSF500176">
    <property type="entry name" value="L_ASNase"/>
    <property type="match status" value="1"/>
</dbReference>
<evidence type="ECO:0000256" key="3">
    <source>
        <dbReference type="SAM" id="Phobius"/>
    </source>
</evidence>
<dbReference type="InterPro" id="IPR027474">
    <property type="entry name" value="L-asparaginase_N"/>
</dbReference>
<dbReference type="Proteomes" id="UP000242133">
    <property type="component" value="Unassembled WGS sequence"/>
</dbReference>
<keyword evidence="6" id="KW-1185">Reference proteome</keyword>
<feature type="binding site" evidence="2">
    <location>
        <begin position="82"/>
        <end position="83"/>
    </location>
    <ligand>
        <name>substrate</name>
    </ligand>
</feature>
<feature type="transmembrane region" description="Helical" evidence="3">
    <location>
        <begin position="116"/>
        <end position="138"/>
    </location>
</feature>
<protein>
    <submittedName>
        <fullName evidence="5">Asparaginase</fullName>
    </submittedName>
</protein>
<organism evidence="5 6">
    <name type="scientific">Marinobacterium halophilum</name>
    <dbReference type="NCBI Taxonomy" id="267374"/>
    <lineage>
        <taxon>Bacteria</taxon>
        <taxon>Pseudomonadati</taxon>
        <taxon>Pseudomonadota</taxon>
        <taxon>Gammaproteobacteria</taxon>
        <taxon>Oceanospirillales</taxon>
        <taxon>Oceanospirillaceae</taxon>
        <taxon>Marinobacterium</taxon>
    </lineage>
</organism>
<reference evidence="5 6" key="1">
    <citation type="submission" date="2018-03" db="EMBL/GenBank/DDBJ databases">
        <title>Genomic Encyclopedia of Archaeal and Bacterial Type Strains, Phase II (KMG-II): from individual species to whole genera.</title>
        <authorList>
            <person name="Goeker M."/>
        </authorList>
    </citation>
    <scope>NUCLEOTIDE SEQUENCE [LARGE SCALE GENOMIC DNA]</scope>
    <source>
        <strain evidence="5 6">DSM 17586</strain>
    </source>
</reference>
<dbReference type="PIRSF" id="PIRSF001220">
    <property type="entry name" value="L-ASNase_gatD"/>
    <property type="match status" value="1"/>
</dbReference>
<feature type="binding site" evidence="2">
    <location>
        <position position="53"/>
    </location>
    <ligand>
        <name>substrate</name>
    </ligand>
</feature>
<name>A0A2P8EY74_9GAMM</name>
<evidence type="ECO:0000256" key="2">
    <source>
        <dbReference type="PIRSR" id="PIRSR001220-2"/>
    </source>
</evidence>
<dbReference type="Pfam" id="PF00710">
    <property type="entry name" value="Asparaginase"/>
    <property type="match status" value="1"/>
</dbReference>
<keyword evidence="3" id="KW-0472">Membrane</keyword>
<dbReference type="AlphaFoldDB" id="A0A2P8EY74"/>
<comment type="caution">
    <text evidence="5">The sequence shown here is derived from an EMBL/GenBank/DDBJ whole genome shotgun (WGS) entry which is preliminary data.</text>
</comment>
<evidence type="ECO:0000256" key="1">
    <source>
        <dbReference type="PIRSR" id="PIRSR001220-1"/>
    </source>
</evidence>
<feature type="active site" description="O-isoaspartyl threonine intermediate" evidence="1">
    <location>
        <position position="11"/>
    </location>
</feature>
<evidence type="ECO:0000259" key="4">
    <source>
        <dbReference type="Pfam" id="PF00710"/>
    </source>
</evidence>
<dbReference type="SMART" id="SM00870">
    <property type="entry name" value="Asparaginase"/>
    <property type="match status" value="1"/>
</dbReference>
<dbReference type="RefSeq" id="WP_106591488.1">
    <property type="nucleotide sequence ID" value="NZ_PYGI01000008.1"/>
</dbReference>
<dbReference type="PANTHER" id="PTHR11707">
    <property type="entry name" value="L-ASPARAGINASE"/>
    <property type="match status" value="1"/>
</dbReference>
<dbReference type="GO" id="GO:0004067">
    <property type="term" value="F:asparaginase activity"/>
    <property type="evidence" value="ECO:0007669"/>
    <property type="project" value="UniProtKB-UniRule"/>
</dbReference>
<evidence type="ECO:0000313" key="6">
    <source>
        <dbReference type="Proteomes" id="UP000242133"/>
    </source>
</evidence>
<gene>
    <name evidence="5" type="ORF">CLV44_108148</name>
</gene>
<sequence length="161" mass="17616">MQIKILAAGGTFDKVYYDALSEYSIGEPMADELMQMAGVSCTYSVHSVLRKDSLDMTDADRQTLYAAITEDDCRHIVITHGTDTLVQTAMALQDLSERTIVLTGAMQPARFRDSDAAFNLGGAVALAQALPAGIYIFMNGRVFHPERVVKNRAAGIFEEHP</sequence>
<dbReference type="InterPro" id="IPR037152">
    <property type="entry name" value="L-asparaginase_N_sf"/>
</dbReference>
<evidence type="ECO:0000313" key="5">
    <source>
        <dbReference type="EMBL" id="PSL14418.1"/>
    </source>
</evidence>
<dbReference type="SUPFAM" id="SSF53774">
    <property type="entry name" value="Glutaminase/Asparaginase"/>
    <property type="match status" value="1"/>
</dbReference>
<proteinExistence type="predicted"/>
<dbReference type="InterPro" id="IPR006034">
    <property type="entry name" value="Asparaginase/glutaminase-like"/>
</dbReference>
<dbReference type="OrthoDB" id="9788068at2"/>
<dbReference type="PROSITE" id="PS51732">
    <property type="entry name" value="ASN_GLN_ASE_3"/>
    <property type="match status" value="1"/>
</dbReference>
<accession>A0A2P8EY74</accession>
<dbReference type="InterPro" id="IPR036152">
    <property type="entry name" value="Asp/glu_Ase-like_sf"/>
</dbReference>
<dbReference type="PANTHER" id="PTHR11707:SF28">
    <property type="entry name" value="60 KDA LYSOPHOSPHOLIPASE"/>
    <property type="match status" value="1"/>
</dbReference>
<dbReference type="Gene3D" id="3.40.50.1170">
    <property type="entry name" value="L-asparaginase, N-terminal domain"/>
    <property type="match status" value="1"/>
</dbReference>
<feature type="domain" description="L-asparaginase N-terminal" evidence="4">
    <location>
        <begin position="3"/>
        <end position="154"/>
    </location>
</feature>
<keyword evidence="3" id="KW-1133">Transmembrane helix</keyword>
<keyword evidence="3" id="KW-0812">Transmembrane</keyword>